<sequence>MPYPTLTPPPPRHRHESIISDSDLSPISPHPHYPLPSTVILEDEPISALSSRPGTDSNTISTNAISAYDPVMRLPSFRSARATSPGLSDIVSPMSTSDWDHTIRSPVSVGQRVQVVHMNPVQGEVGAVGDAGPRRGIMDAPVPASIPISGGGLLDVPSAALPTPARQASPTPSTAPRTPEAESPLVLMANAIPNRNLSLTTSGNEFARLDPNVAAYTMTPPPYSEEVLVPKPEVEGYRSRGGDGLGGYRSLLTGTRRDNGRGKRRMLVCLACLMAVIVVLSLGLGLGLGLKKKKGGTSSRQEDKPEVEMKAASAKVVVENDDVRTKMVGNMEVMLGTVEETDSGCIDPVKNEEAGIFGMGPELWGCGLEQNGTLPFRISIEQVKQDEPGSFMLTLPNSKWDMDVEKLDDQSLDRSGLTGVKELYEGVQQYRIDKWPLVARNGIGKEEEYSATKSTSKLAIYRDETLKVLQSTAESGMPVNTGLSLDKIRAGELVWICAFVDVSLAVTVKPGKKKSDGLDVTIREMSTGEDTRKSWSSCRGFVMGDEGLEPVDLSVIDIWTGKENQRCSCQVTGKAVAIE</sequence>
<dbReference type="AlphaFoldDB" id="A0A3N4IIE9"/>
<dbReference type="Proteomes" id="UP000275078">
    <property type="component" value="Unassembled WGS sequence"/>
</dbReference>
<accession>A0A3N4IIE9</accession>
<name>A0A3N4IIE9_ASCIM</name>
<keyword evidence="2" id="KW-0472">Membrane</keyword>
<feature type="transmembrane region" description="Helical" evidence="2">
    <location>
        <begin position="266"/>
        <end position="290"/>
    </location>
</feature>
<feature type="region of interest" description="Disordered" evidence="1">
    <location>
        <begin position="159"/>
        <end position="180"/>
    </location>
</feature>
<feature type="region of interest" description="Disordered" evidence="1">
    <location>
        <begin position="1"/>
        <end position="36"/>
    </location>
</feature>
<evidence type="ECO:0000256" key="1">
    <source>
        <dbReference type="SAM" id="MobiDB-lite"/>
    </source>
</evidence>
<evidence type="ECO:0000313" key="3">
    <source>
        <dbReference type="EMBL" id="RPA85406.1"/>
    </source>
</evidence>
<keyword evidence="4" id="KW-1185">Reference proteome</keyword>
<evidence type="ECO:0000256" key="2">
    <source>
        <dbReference type="SAM" id="Phobius"/>
    </source>
</evidence>
<feature type="compositionally biased region" description="Basic and acidic residues" evidence="1">
    <location>
        <begin position="300"/>
        <end position="309"/>
    </location>
</feature>
<dbReference type="EMBL" id="ML119654">
    <property type="protein sequence ID" value="RPA85406.1"/>
    <property type="molecule type" value="Genomic_DNA"/>
</dbReference>
<gene>
    <name evidence="3" type="ORF">BJ508DRAFT_412185</name>
</gene>
<feature type="region of interest" description="Disordered" evidence="1">
    <location>
        <begin position="290"/>
        <end position="311"/>
    </location>
</feature>
<keyword evidence="2" id="KW-0812">Transmembrane</keyword>
<keyword evidence="2" id="KW-1133">Transmembrane helix</keyword>
<proteinExistence type="predicted"/>
<feature type="compositionally biased region" description="Pro residues" evidence="1">
    <location>
        <begin position="1"/>
        <end position="10"/>
    </location>
</feature>
<feature type="compositionally biased region" description="Low complexity" evidence="1">
    <location>
        <begin position="168"/>
        <end position="180"/>
    </location>
</feature>
<reference evidence="3 4" key="1">
    <citation type="journal article" date="2018" name="Nat. Ecol. Evol.">
        <title>Pezizomycetes genomes reveal the molecular basis of ectomycorrhizal truffle lifestyle.</title>
        <authorList>
            <person name="Murat C."/>
            <person name="Payen T."/>
            <person name="Noel B."/>
            <person name="Kuo A."/>
            <person name="Morin E."/>
            <person name="Chen J."/>
            <person name="Kohler A."/>
            <person name="Krizsan K."/>
            <person name="Balestrini R."/>
            <person name="Da Silva C."/>
            <person name="Montanini B."/>
            <person name="Hainaut M."/>
            <person name="Levati E."/>
            <person name="Barry K.W."/>
            <person name="Belfiori B."/>
            <person name="Cichocki N."/>
            <person name="Clum A."/>
            <person name="Dockter R.B."/>
            <person name="Fauchery L."/>
            <person name="Guy J."/>
            <person name="Iotti M."/>
            <person name="Le Tacon F."/>
            <person name="Lindquist E.A."/>
            <person name="Lipzen A."/>
            <person name="Malagnac F."/>
            <person name="Mello A."/>
            <person name="Molinier V."/>
            <person name="Miyauchi S."/>
            <person name="Poulain J."/>
            <person name="Riccioni C."/>
            <person name="Rubini A."/>
            <person name="Sitrit Y."/>
            <person name="Splivallo R."/>
            <person name="Traeger S."/>
            <person name="Wang M."/>
            <person name="Zifcakova L."/>
            <person name="Wipf D."/>
            <person name="Zambonelli A."/>
            <person name="Paolocci F."/>
            <person name="Nowrousian M."/>
            <person name="Ottonello S."/>
            <person name="Baldrian P."/>
            <person name="Spatafora J.W."/>
            <person name="Henrissat B."/>
            <person name="Nagy L.G."/>
            <person name="Aury J.M."/>
            <person name="Wincker P."/>
            <person name="Grigoriev I.V."/>
            <person name="Bonfante P."/>
            <person name="Martin F.M."/>
        </authorList>
    </citation>
    <scope>NUCLEOTIDE SEQUENCE [LARGE SCALE GENOMIC DNA]</scope>
    <source>
        <strain evidence="3 4">RN42</strain>
    </source>
</reference>
<organism evidence="3 4">
    <name type="scientific">Ascobolus immersus RN42</name>
    <dbReference type="NCBI Taxonomy" id="1160509"/>
    <lineage>
        <taxon>Eukaryota</taxon>
        <taxon>Fungi</taxon>
        <taxon>Dikarya</taxon>
        <taxon>Ascomycota</taxon>
        <taxon>Pezizomycotina</taxon>
        <taxon>Pezizomycetes</taxon>
        <taxon>Pezizales</taxon>
        <taxon>Ascobolaceae</taxon>
        <taxon>Ascobolus</taxon>
    </lineage>
</organism>
<protein>
    <submittedName>
        <fullName evidence="3">Uncharacterized protein</fullName>
    </submittedName>
</protein>
<evidence type="ECO:0000313" key="4">
    <source>
        <dbReference type="Proteomes" id="UP000275078"/>
    </source>
</evidence>